<proteinExistence type="predicted"/>
<comment type="function">
    <text evidence="1">The reaction center of purple bacteria contains a tightly bound cytochrome molecule which re-reduces the photo oxidized primary electron donor.</text>
</comment>
<evidence type="ECO:0000256" key="2">
    <source>
        <dbReference type="ARBA" id="ARBA00015978"/>
    </source>
</evidence>
<keyword evidence="7" id="KW-0249">Electron transport</keyword>
<dbReference type="Proteomes" id="UP000537718">
    <property type="component" value="Unassembled WGS sequence"/>
</dbReference>
<dbReference type="GO" id="GO:0020037">
    <property type="term" value="F:heme binding"/>
    <property type="evidence" value="ECO:0007669"/>
    <property type="project" value="InterPro"/>
</dbReference>
<evidence type="ECO:0000256" key="3">
    <source>
        <dbReference type="ARBA" id="ARBA00022448"/>
    </source>
</evidence>
<dbReference type="InterPro" id="IPR036280">
    <property type="entry name" value="Multihaem_cyt_sf"/>
</dbReference>
<dbReference type="SUPFAM" id="SSF48695">
    <property type="entry name" value="Multiheme cytochromes"/>
    <property type="match status" value="1"/>
</dbReference>
<comment type="caution">
    <text evidence="9">The sequence shown here is derived from an EMBL/GenBank/DDBJ whole genome shotgun (WGS) entry which is preliminary data.</text>
</comment>
<protein>
    <recommendedName>
        <fullName evidence="2">Photosynthetic reaction center cytochrome c subunit</fullName>
    </recommendedName>
</protein>
<name>A0A7W9DKL0_9SPHI</name>
<evidence type="ECO:0000256" key="4">
    <source>
        <dbReference type="ARBA" id="ARBA00022531"/>
    </source>
</evidence>
<dbReference type="NCBIfam" id="NF033196">
    <property type="entry name" value="c_type_nonphoto"/>
    <property type="match status" value="1"/>
</dbReference>
<dbReference type="GO" id="GO:0009055">
    <property type="term" value="F:electron transfer activity"/>
    <property type="evidence" value="ECO:0007669"/>
    <property type="project" value="InterPro"/>
</dbReference>
<keyword evidence="3" id="KW-0813">Transport</keyword>
<accession>A0A7W9DKL0</accession>
<evidence type="ECO:0000256" key="6">
    <source>
        <dbReference type="ARBA" id="ARBA00022723"/>
    </source>
</evidence>
<keyword evidence="5" id="KW-0349">Heme</keyword>
<dbReference type="InterPro" id="IPR023119">
    <property type="entry name" value="Multihaem_cyt_PRC_cyt_su-like"/>
</dbReference>
<dbReference type="GO" id="GO:0005506">
    <property type="term" value="F:iron ion binding"/>
    <property type="evidence" value="ECO:0007669"/>
    <property type="project" value="InterPro"/>
</dbReference>
<sequence length="131" mass="14755">MKYKAIATLSVLVGTVVMLSGFMPKEEKKASNLKVLPKDISYEELDKVMDGFKAALGVKCNFCHAASKDDPKHLDFASDAKPEKEIARSMMKMTYRINKKYFHIKDVYNTKAVLAVNCITCHRGQAHPEDK</sequence>
<dbReference type="RefSeq" id="WP_183868199.1">
    <property type="nucleotide sequence ID" value="NZ_JACHCF010000007.1"/>
</dbReference>
<dbReference type="Gene3D" id="1.10.468.10">
    <property type="entry name" value="Photosynthetic Reaction Center, subunit C, domain 2"/>
    <property type="match status" value="1"/>
</dbReference>
<gene>
    <name evidence="9" type="ORF">HDE69_003348</name>
</gene>
<evidence type="ECO:0000256" key="8">
    <source>
        <dbReference type="ARBA" id="ARBA00023004"/>
    </source>
</evidence>
<dbReference type="GO" id="GO:0030077">
    <property type="term" value="C:plasma membrane light-harvesting complex"/>
    <property type="evidence" value="ECO:0007669"/>
    <property type="project" value="InterPro"/>
</dbReference>
<evidence type="ECO:0000256" key="7">
    <source>
        <dbReference type="ARBA" id="ARBA00022982"/>
    </source>
</evidence>
<keyword evidence="4" id="KW-0602">Photosynthesis</keyword>
<evidence type="ECO:0000256" key="5">
    <source>
        <dbReference type="ARBA" id="ARBA00022617"/>
    </source>
</evidence>
<organism evidence="9 10">
    <name type="scientific">Pedobacter cryoconitis</name>
    <dbReference type="NCBI Taxonomy" id="188932"/>
    <lineage>
        <taxon>Bacteria</taxon>
        <taxon>Pseudomonadati</taxon>
        <taxon>Bacteroidota</taxon>
        <taxon>Sphingobacteriia</taxon>
        <taxon>Sphingobacteriales</taxon>
        <taxon>Sphingobacteriaceae</taxon>
        <taxon>Pedobacter</taxon>
    </lineage>
</organism>
<dbReference type="Pfam" id="PF02276">
    <property type="entry name" value="CytoC_RC"/>
    <property type="match status" value="1"/>
</dbReference>
<evidence type="ECO:0000256" key="1">
    <source>
        <dbReference type="ARBA" id="ARBA00003196"/>
    </source>
</evidence>
<evidence type="ECO:0000313" key="10">
    <source>
        <dbReference type="Proteomes" id="UP000537718"/>
    </source>
</evidence>
<keyword evidence="8" id="KW-0408">Iron</keyword>
<dbReference type="GO" id="GO:0019684">
    <property type="term" value="P:photosynthesis, light reaction"/>
    <property type="evidence" value="ECO:0007669"/>
    <property type="project" value="InterPro"/>
</dbReference>
<dbReference type="AlphaFoldDB" id="A0A7W9DKL0"/>
<keyword evidence="6" id="KW-0479">Metal-binding</keyword>
<evidence type="ECO:0000313" key="9">
    <source>
        <dbReference type="EMBL" id="MBB5622283.1"/>
    </source>
</evidence>
<dbReference type="InterPro" id="IPR003158">
    <property type="entry name" value="Photosyn_RC_cyt_c-su"/>
</dbReference>
<dbReference type="EMBL" id="JACHCF010000007">
    <property type="protein sequence ID" value="MBB5622283.1"/>
    <property type="molecule type" value="Genomic_DNA"/>
</dbReference>
<reference evidence="9 10" key="1">
    <citation type="submission" date="2020-08" db="EMBL/GenBank/DDBJ databases">
        <title>Genomic Encyclopedia of Type Strains, Phase IV (KMG-V): Genome sequencing to study the core and pangenomes of soil and plant-associated prokaryotes.</title>
        <authorList>
            <person name="Whitman W."/>
        </authorList>
    </citation>
    <scope>NUCLEOTIDE SEQUENCE [LARGE SCALE GENOMIC DNA]</scope>
    <source>
        <strain evidence="9 10">MP7CTX6</strain>
    </source>
</reference>